<comment type="caution">
    <text evidence="2">The sequence shown here is derived from an EMBL/GenBank/DDBJ whole genome shotgun (WGS) entry which is preliminary data.</text>
</comment>
<dbReference type="Proteomes" id="UP000784294">
    <property type="component" value="Unassembled WGS sequence"/>
</dbReference>
<feature type="region of interest" description="Disordered" evidence="1">
    <location>
        <begin position="1"/>
        <end position="41"/>
    </location>
</feature>
<sequence length="250" mass="27798">MADPRFVQQPSLDYKSIQPKRQTRKKSSNVPKMSLEPSLQQFTSTEHCSCHHISSTLPASGKELLYSKQPLNSRGQSADEESIKHRKKSNERHKNFKTGSASATSLTITSTPCVHTSEEFQIDLLSESEARSSRTGLQQRGLLSAQKSMDNKVCREHEITAISLAEKGKSSISHHPDEQMPGILVSNQITSRSYTKHYANSEKQEADLGHSMAPLGHVIRKPQSESGHSNGLLKQNYKGITKSMSKSEKQ</sequence>
<gene>
    <name evidence="2" type="ORF">PXEA_LOCUS7083</name>
</gene>
<feature type="region of interest" description="Disordered" evidence="1">
    <location>
        <begin position="64"/>
        <end position="103"/>
    </location>
</feature>
<feature type="region of interest" description="Disordered" evidence="1">
    <location>
        <begin position="219"/>
        <end position="250"/>
    </location>
</feature>
<organism evidence="2 3">
    <name type="scientific">Protopolystoma xenopodis</name>
    <dbReference type="NCBI Taxonomy" id="117903"/>
    <lineage>
        <taxon>Eukaryota</taxon>
        <taxon>Metazoa</taxon>
        <taxon>Spiralia</taxon>
        <taxon>Lophotrochozoa</taxon>
        <taxon>Platyhelminthes</taxon>
        <taxon>Monogenea</taxon>
        <taxon>Polyopisthocotylea</taxon>
        <taxon>Polystomatidea</taxon>
        <taxon>Polystomatidae</taxon>
        <taxon>Protopolystoma</taxon>
    </lineage>
</organism>
<keyword evidence="3" id="KW-1185">Reference proteome</keyword>
<protein>
    <submittedName>
        <fullName evidence="2">Uncharacterized protein</fullName>
    </submittedName>
</protein>
<proteinExistence type="predicted"/>
<evidence type="ECO:0000256" key="1">
    <source>
        <dbReference type="SAM" id="MobiDB-lite"/>
    </source>
</evidence>
<accession>A0A3S5CJL3</accession>
<evidence type="ECO:0000313" key="2">
    <source>
        <dbReference type="EMBL" id="VEL13643.1"/>
    </source>
</evidence>
<reference evidence="2" key="1">
    <citation type="submission" date="2018-11" db="EMBL/GenBank/DDBJ databases">
        <authorList>
            <consortium name="Pathogen Informatics"/>
        </authorList>
    </citation>
    <scope>NUCLEOTIDE SEQUENCE</scope>
</reference>
<dbReference type="EMBL" id="CAAALY010018407">
    <property type="protein sequence ID" value="VEL13643.1"/>
    <property type="molecule type" value="Genomic_DNA"/>
</dbReference>
<dbReference type="AlphaFoldDB" id="A0A3S5CJL3"/>
<feature type="compositionally biased region" description="Polar residues" evidence="1">
    <location>
        <begin position="224"/>
        <end position="233"/>
    </location>
</feature>
<evidence type="ECO:0000313" key="3">
    <source>
        <dbReference type="Proteomes" id="UP000784294"/>
    </source>
</evidence>
<name>A0A3S5CJL3_9PLAT</name>
<feature type="compositionally biased region" description="Basic residues" evidence="1">
    <location>
        <begin position="84"/>
        <end position="96"/>
    </location>
</feature>